<sequence>MLKLKKTFSMLMAVTLTVGLFAGCGSKSSEATNAQGKDQKLTVYCGLMEDHMVAATKQFQSETGIKVEAVRMSSGEIMGRIKAEKENPKASVWFGGPADGFIQAQKEGLLEKYVSPNAKEIPDQFKDKEGYWTGIYKGYLGIVSNKKLLAEKGVEAPKSWQDLLKPEFKGQIVAANPGSSGTAYTFLATVVQIMGEEKGMEYMKKLNGQIKSYQKSGTAPGRMVGQGEAIVGITFLHDAIKYREEGMKDIVLSTPSEGTGYEIGAVGIVKGGPNQELAKKFVDWCLTKKAQEIGQTVGSYQFLTNPKANPPKQAEELKDAKLIDYKLEWAGSHKNELVEKWNNAIK</sequence>
<evidence type="ECO:0000256" key="2">
    <source>
        <dbReference type="SAM" id="SignalP"/>
    </source>
</evidence>
<dbReference type="CDD" id="cd13544">
    <property type="entry name" value="PBP2_Fbp_like_1"/>
    <property type="match status" value="1"/>
</dbReference>
<dbReference type="GO" id="GO:0030976">
    <property type="term" value="F:thiamine pyrophosphate binding"/>
    <property type="evidence" value="ECO:0007669"/>
    <property type="project" value="TreeGrafter"/>
</dbReference>
<dbReference type="GO" id="GO:0030975">
    <property type="term" value="F:thiamine binding"/>
    <property type="evidence" value="ECO:0007669"/>
    <property type="project" value="TreeGrafter"/>
</dbReference>
<dbReference type="Pfam" id="PF13343">
    <property type="entry name" value="SBP_bac_6"/>
    <property type="match status" value="1"/>
</dbReference>
<evidence type="ECO:0000313" key="4">
    <source>
        <dbReference type="Proteomes" id="UP000537131"/>
    </source>
</evidence>
<keyword evidence="4" id="KW-1185">Reference proteome</keyword>
<dbReference type="Proteomes" id="UP000537131">
    <property type="component" value="Unassembled WGS sequence"/>
</dbReference>
<protein>
    <submittedName>
        <fullName evidence="3">ABC transporter substrate-binding protein</fullName>
    </submittedName>
</protein>
<dbReference type="EMBL" id="JABBNI010000025">
    <property type="protein sequence ID" value="NMM63821.1"/>
    <property type="molecule type" value="Genomic_DNA"/>
</dbReference>
<dbReference type="RefSeq" id="WP_169298402.1">
    <property type="nucleotide sequence ID" value="NZ_JABBNI010000025.1"/>
</dbReference>
<dbReference type="PANTHER" id="PTHR30006">
    <property type="entry name" value="THIAMINE-BINDING PERIPLASMIC PROTEIN-RELATED"/>
    <property type="match status" value="1"/>
</dbReference>
<dbReference type="SUPFAM" id="SSF53850">
    <property type="entry name" value="Periplasmic binding protein-like II"/>
    <property type="match status" value="1"/>
</dbReference>
<dbReference type="InterPro" id="IPR026045">
    <property type="entry name" value="Ferric-bd"/>
</dbReference>
<dbReference type="Gene3D" id="3.40.190.10">
    <property type="entry name" value="Periplasmic binding protein-like II"/>
    <property type="match status" value="2"/>
</dbReference>
<dbReference type="GO" id="GO:0030288">
    <property type="term" value="C:outer membrane-bounded periplasmic space"/>
    <property type="evidence" value="ECO:0007669"/>
    <property type="project" value="TreeGrafter"/>
</dbReference>
<proteinExistence type="predicted"/>
<dbReference type="GO" id="GO:0015888">
    <property type="term" value="P:thiamine transport"/>
    <property type="evidence" value="ECO:0007669"/>
    <property type="project" value="TreeGrafter"/>
</dbReference>
<dbReference type="AlphaFoldDB" id="A0A7Y0EI01"/>
<name>A0A7Y0EI01_9CLOT</name>
<accession>A0A7Y0EI01</accession>
<reference evidence="3 4" key="1">
    <citation type="submission" date="2020-06" db="EMBL/GenBank/DDBJ databases">
        <title>Complete Genome Sequence of Clostridium muelleri sp. nov. P21T, an Acid-Alcohol Producing Acetogen Isolated from Old Hay.</title>
        <authorList>
            <person name="Duncan K.E."/>
            <person name="Tanner R.S."/>
        </authorList>
    </citation>
    <scope>NUCLEOTIDE SEQUENCE [LARGE SCALE GENOMIC DNA]</scope>
    <source>
        <strain evidence="3 4">P21</strain>
    </source>
</reference>
<dbReference type="PIRSF" id="PIRSF002825">
    <property type="entry name" value="CfbpA"/>
    <property type="match status" value="1"/>
</dbReference>
<keyword evidence="1 2" id="KW-0732">Signal</keyword>
<gene>
    <name evidence="3" type="ORF">HBE96_14280</name>
</gene>
<feature type="chain" id="PRO_5038919332" evidence="2">
    <location>
        <begin position="23"/>
        <end position="346"/>
    </location>
</feature>
<comment type="caution">
    <text evidence="3">The sequence shown here is derived from an EMBL/GenBank/DDBJ whole genome shotgun (WGS) entry which is preliminary data.</text>
</comment>
<dbReference type="PROSITE" id="PS51257">
    <property type="entry name" value="PROKAR_LIPOPROTEIN"/>
    <property type="match status" value="1"/>
</dbReference>
<dbReference type="PANTHER" id="PTHR30006:SF2">
    <property type="entry name" value="ABC TRANSPORTER SUBSTRATE-BINDING PROTEIN"/>
    <property type="match status" value="1"/>
</dbReference>
<evidence type="ECO:0000313" key="3">
    <source>
        <dbReference type="EMBL" id="NMM63821.1"/>
    </source>
</evidence>
<feature type="signal peptide" evidence="2">
    <location>
        <begin position="1"/>
        <end position="22"/>
    </location>
</feature>
<organism evidence="3 4">
    <name type="scientific">Clostridium muellerianum</name>
    <dbReference type="NCBI Taxonomy" id="2716538"/>
    <lineage>
        <taxon>Bacteria</taxon>
        <taxon>Bacillati</taxon>
        <taxon>Bacillota</taxon>
        <taxon>Clostridia</taxon>
        <taxon>Eubacteriales</taxon>
        <taxon>Clostridiaceae</taxon>
        <taxon>Clostridium</taxon>
    </lineage>
</organism>
<evidence type="ECO:0000256" key="1">
    <source>
        <dbReference type="ARBA" id="ARBA00022729"/>
    </source>
</evidence>